<comment type="caution">
    <text evidence="1">The sequence shown here is derived from an EMBL/GenBank/DDBJ whole genome shotgun (WGS) entry which is preliminary data.</text>
</comment>
<dbReference type="Pfam" id="PF14009">
    <property type="entry name" value="PADRE"/>
    <property type="match status" value="1"/>
</dbReference>
<dbReference type="OrthoDB" id="1921976at2759"/>
<proteinExistence type="predicted"/>
<dbReference type="EMBL" id="VAHF01000004">
    <property type="protein sequence ID" value="TXG63320.1"/>
    <property type="molecule type" value="Genomic_DNA"/>
</dbReference>
<dbReference type="AlphaFoldDB" id="A0A5C7I2D2"/>
<gene>
    <name evidence="1" type="ORF">EZV62_010314</name>
</gene>
<keyword evidence="2" id="KW-1185">Reference proteome</keyword>
<accession>A0A5C7I2D2</accession>
<evidence type="ECO:0000313" key="1">
    <source>
        <dbReference type="EMBL" id="TXG63320.1"/>
    </source>
</evidence>
<organism evidence="1 2">
    <name type="scientific">Acer yangbiense</name>
    <dbReference type="NCBI Taxonomy" id="1000413"/>
    <lineage>
        <taxon>Eukaryota</taxon>
        <taxon>Viridiplantae</taxon>
        <taxon>Streptophyta</taxon>
        <taxon>Embryophyta</taxon>
        <taxon>Tracheophyta</taxon>
        <taxon>Spermatophyta</taxon>
        <taxon>Magnoliopsida</taxon>
        <taxon>eudicotyledons</taxon>
        <taxon>Gunneridae</taxon>
        <taxon>Pentapetalae</taxon>
        <taxon>rosids</taxon>
        <taxon>malvids</taxon>
        <taxon>Sapindales</taxon>
        <taxon>Sapindaceae</taxon>
        <taxon>Hippocastanoideae</taxon>
        <taxon>Acereae</taxon>
        <taxon>Acer</taxon>
    </lineage>
</organism>
<dbReference type="InterPro" id="IPR025322">
    <property type="entry name" value="PADRE_dom"/>
</dbReference>
<reference evidence="2" key="1">
    <citation type="journal article" date="2019" name="Gigascience">
        <title>De novo genome assembly of the endangered Acer yangbiense, a plant species with extremely small populations endemic to Yunnan Province, China.</title>
        <authorList>
            <person name="Yang J."/>
            <person name="Wariss H.M."/>
            <person name="Tao L."/>
            <person name="Zhang R."/>
            <person name="Yun Q."/>
            <person name="Hollingsworth P."/>
            <person name="Dao Z."/>
            <person name="Luo G."/>
            <person name="Guo H."/>
            <person name="Ma Y."/>
            <person name="Sun W."/>
        </authorList>
    </citation>
    <scope>NUCLEOTIDE SEQUENCE [LARGE SCALE GENOMIC DNA]</scope>
    <source>
        <strain evidence="2">cv. Malutang</strain>
    </source>
</reference>
<dbReference type="Proteomes" id="UP000323000">
    <property type="component" value="Chromosome 4"/>
</dbReference>
<protein>
    <recommendedName>
        <fullName evidence="3">Multidrug resistance protein ABC transporter family protein</fullName>
    </recommendedName>
</protein>
<sequence length="207" mass="23446">MGNYVSLYRPSDATGKVILSDGSVHEFDKPITVAELMLEHPQEVVVEFIKSTVSEKRPSPLPADKNLEIKKVYLMLPMKRGKPASLSSEEARHVLSSANSVLRSRSLLSSSKFLPLFAKICPALTEEQGQRFVPLKKEDTEEIRAVELKFDSEMELLSESLDGRPEYLSRQLSGKGTWKPSLDTIKEKKIEKKVNHWLFQRSFIVSN</sequence>
<evidence type="ECO:0008006" key="3">
    <source>
        <dbReference type="Google" id="ProtNLM"/>
    </source>
</evidence>
<dbReference type="PANTHER" id="PTHR33052">
    <property type="entry name" value="DUF4228 DOMAIN PROTEIN-RELATED"/>
    <property type="match status" value="1"/>
</dbReference>
<name>A0A5C7I2D2_9ROSI</name>
<evidence type="ECO:0000313" key="2">
    <source>
        <dbReference type="Proteomes" id="UP000323000"/>
    </source>
</evidence>